<evidence type="ECO:0000256" key="1">
    <source>
        <dbReference type="SAM" id="MobiDB-lite"/>
    </source>
</evidence>
<dbReference type="EMBL" id="JAIWYP010000013">
    <property type="protein sequence ID" value="KAH3717310.1"/>
    <property type="molecule type" value="Genomic_DNA"/>
</dbReference>
<evidence type="ECO:0000313" key="2">
    <source>
        <dbReference type="EMBL" id="KAH3717310.1"/>
    </source>
</evidence>
<dbReference type="AlphaFoldDB" id="A0A9D4C4Z4"/>
<reference evidence="2" key="1">
    <citation type="journal article" date="2019" name="bioRxiv">
        <title>The Genome of the Zebra Mussel, Dreissena polymorpha: A Resource for Invasive Species Research.</title>
        <authorList>
            <person name="McCartney M.A."/>
            <person name="Auch B."/>
            <person name="Kono T."/>
            <person name="Mallez S."/>
            <person name="Zhang Y."/>
            <person name="Obille A."/>
            <person name="Becker A."/>
            <person name="Abrahante J.E."/>
            <person name="Garbe J."/>
            <person name="Badalamenti J.P."/>
            <person name="Herman A."/>
            <person name="Mangelson H."/>
            <person name="Liachko I."/>
            <person name="Sullivan S."/>
            <person name="Sone E.D."/>
            <person name="Koren S."/>
            <person name="Silverstein K.A.T."/>
            <person name="Beckman K.B."/>
            <person name="Gohl D.M."/>
        </authorList>
    </citation>
    <scope>NUCLEOTIDE SEQUENCE</scope>
    <source>
        <strain evidence="2">Duluth1</strain>
        <tissue evidence="2">Whole animal</tissue>
    </source>
</reference>
<feature type="region of interest" description="Disordered" evidence="1">
    <location>
        <begin position="20"/>
        <end position="54"/>
    </location>
</feature>
<accession>A0A9D4C4Z4</accession>
<name>A0A9D4C4Z4_DREPO</name>
<evidence type="ECO:0000313" key="3">
    <source>
        <dbReference type="Proteomes" id="UP000828390"/>
    </source>
</evidence>
<dbReference type="Proteomes" id="UP000828390">
    <property type="component" value="Unassembled WGS sequence"/>
</dbReference>
<sequence>MRLLDFSQNTTLFDEALGYGHGAESSEEGGMGGSISGRPTGKVGVSMPILEKES</sequence>
<protein>
    <submittedName>
        <fullName evidence="2">Uncharacterized protein</fullName>
    </submittedName>
</protein>
<gene>
    <name evidence="2" type="ORF">DPMN_060093</name>
</gene>
<organism evidence="2 3">
    <name type="scientific">Dreissena polymorpha</name>
    <name type="common">Zebra mussel</name>
    <name type="synonym">Mytilus polymorpha</name>
    <dbReference type="NCBI Taxonomy" id="45954"/>
    <lineage>
        <taxon>Eukaryota</taxon>
        <taxon>Metazoa</taxon>
        <taxon>Spiralia</taxon>
        <taxon>Lophotrochozoa</taxon>
        <taxon>Mollusca</taxon>
        <taxon>Bivalvia</taxon>
        <taxon>Autobranchia</taxon>
        <taxon>Heteroconchia</taxon>
        <taxon>Euheterodonta</taxon>
        <taxon>Imparidentia</taxon>
        <taxon>Neoheterodontei</taxon>
        <taxon>Myida</taxon>
        <taxon>Dreissenoidea</taxon>
        <taxon>Dreissenidae</taxon>
        <taxon>Dreissena</taxon>
    </lineage>
</organism>
<proteinExistence type="predicted"/>
<comment type="caution">
    <text evidence="2">The sequence shown here is derived from an EMBL/GenBank/DDBJ whole genome shotgun (WGS) entry which is preliminary data.</text>
</comment>
<keyword evidence="3" id="KW-1185">Reference proteome</keyword>
<reference evidence="2" key="2">
    <citation type="submission" date="2020-11" db="EMBL/GenBank/DDBJ databases">
        <authorList>
            <person name="McCartney M.A."/>
            <person name="Auch B."/>
            <person name="Kono T."/>
            <person name="Mallez S."/>
            <person name="Becker A."/>
            <person name="Gohl D.M."/>
            <person name="Silverstein K.A.T."/>
            <person name="Koren S."/>
            <person name="Bechman K.B."/>
            <person name="Herman A."/>
            <person name="Abrahante J.E."/>
            <person name="Garbe J."/>
        </authorList>
    </citation>
    <scope>NUCLEOTIDE SEQUENCE</scope>
    <source>
        <strain evidence="2">Duluth1</strain>
        <tissue evidence="2">Whole animal</tissue>
    </source>
</reference>